<reference evidence="2" key="1">
    <citation type="submission" date="2023-04" db="EMBL/GenBank/DDBJ databases">
        <authorList>
            <consortium name="ELIXIR-Norway"/>
        </authorList>
    </citation>
    <scope>NUCLEOTIDE SEQUENCE [LARGE SCALE GENOMIC DNA]</scope>
</reference>
<feature type="compositionally biased region" description="Low complexity" evidence="1">
    <location>
        <begin position="141"/>
        <end position="150"/>
    </location>
</feature>
<proteinExistence type="predicted"/>
<feature type="compositionally biased region" description="Basic and acidic residues" evidence="1">
    <location>
        <begin position="107"/>
        <end position="126"/>
    </location>
</feature>
<protein>
    <submittedName>
        <fullName evidence="2">Uncharacterized protein</fullName>
    </submittedName>
</protein>
<feature type="compositionally biased region" description="Pro residues" evidence="1">
    <location>
        <begin position="176"/>
        <end position="185"/>
    </location>
</feature>
<feature type="compositionally biased region" description="Low complexity" evidence="1">
    <location>
        <begin position="210"/>
        <end position="247"/>
    </location>
</feature>
<evidence type="ECO:0000256" key="1">
    <source>
        <dbReference type="SAM" id="MobiDB-lite"/>
    </source>
</evidence>
<sequence length="298" mass="31345">MTLPSREFQDKLKLGNAPRREGTLAENEPTRHLWKRNWGAPKAPEKKRGPPEEGVLGTPHPYPKDKDREHVGRHEQRRGVPGRQPGSGTAAGKTRTELPTGQGTEPSEPRGGRQRARAEGQGHEEGGSPWARGTRRTSAAGPGQRRTPTPGERPRTCLRGPRGTRSGRARRSPGDPAGPPGPDPPRGASLLPLSLPPPARPVIPRPPHLPAAAPQPAAASAAACASAAAAAAAAASLLRPSPGGAAASRRRRRCRRRQSRTPQNGGTSGTYHRRGGPTRRGEGGSGERTTAVPPAARS</sequence>
<feature type="compositionally biased region" description="Basic and acidic residues" evidence="1">
    <location>
        <begin position="62"/>
        <end position="78"/>
    </location>
</feature>
<feature type="region of interest" description="Disordered" evidence="1">
    <location>
        <begin position="1"/>
        <end position="298"/>
    </location>
</feature>
<gene>
    <name evidence="2" type="ORF">MRATA1EN1_LOCUS2498</name>
</gene>
<name>A0ABN8XWT0_RANTA</name>
<organism evidence="2 3">
    <name type="scientific">Rangifer tarandus platyrhynchus</name>
    <name type="common">Svalbard reindeer</name>
    <dbReference type="NCBI Taxonomy" id="3082113"/>
    <lineage>
        <taxon>Eukaryota</taxon>
        <taxon>Metazoa</taxon>
        <taxon>Chordata</taxon>
        <taxon>Craniata</taxon>
        <taxon>Vertebrata</taxon>
        <taxon>Euteleostomi</taxon>
        <taxon>Mammalia</taxon>
        <taxon>Eutheria</taxon>
        <taxon>Laurasiatheria</taxon>
        <taxon>Artiodactyla</taxon>
        <taxon>Ruminantia</taxon>
        <taxon>Pecora</taxon>
        <taxon>Cervidae</taxon>
        <taxon>Odocoileinae</taxon>
        <taxon>Rangifer</taxon>
    </lineage>
</organism>
<dbReference type="EMBL" id="OX459946">
    <property type="protein sequence ID" value="CAI9153536.1"/>
    <property type="molecule type" value="Genomic_DNA"/>
</dbReference>
<evidence type="ECO:0000313" key="3">
    <source>
        <dbReference type="Proteomes" id="UP001176941"/>
    </source>
</evidence>
<accession>A0ABN8XWT0</accession>
<dbReference type="Proteomes" id="UP001176941">
    <property type="component" value="Chromosome 10"/>
</dbReference>
<keyword evidence="3" id="KW-1185">Reference proteome</keyword>
<feature type="compositionally biased region" description="Pro residues" evidence="1">
    <location>
        <begin position="194"/>
        <end position="209"/>
    </location>
</feature>
<feature type="compositionally biased region" description="Basic and acidic residues" evidence="1">
    <location>
        <begin position="7"/>
        <end position="31"/>
    </location>
</feature>
<evidence type="ECO:0000313" key="2">
    <source>
        <dbReference type="EMBL" id="CAI9153536.1"/>
    </source>
</evidence>
<feature type="compositionally biased region" description="Basic residues" evidence="1">
    <location>
        <begin position="248"/>
        <end position="259"/>
    </location>
</feature>